<reference evidence="2" key="2">
    <citation type="submission" date="2016-04" db="EMBL/GenBank/DDBJ databases">
        <title>First Complete Genome Sequence of a Subdivision 6 Acidobacterium.</title>
        <authorList>
            <person name="Huang S."/>
            <person name="Vieira S."/>
            <person name="Bunk B."/>
            <person name="Riedel T."/>
            <person name="Sproeer C."/>
            <person name="Overmann J."/>
        </authorList>
    </citation>
    <scope>NUCLEOTIDE SEQUENCE [LARGE SCALE GENOMIC DNA]</scope>
    <source>
        <strain evidence="2">DSM 100886 HEG_-6_39</strain>
    </source>
</reference>
<protein>
    <submittedName>
        <fullName evidence="1">Uncharacterized protein</fullName>
    </submittedName>
</protein>
<keyword evidence="2" id="KW-1185">Reference proteome</keyword>
<reference evidence="1 2" key="1">
    <citation type="journal article" date="2016" name="Genome Announc.">
        <title>First Complete Genome Sequence of a Subdivision 6 Acidobacterium Strain.</title>
        <authorList>
            <person name="Huang S."/>
            <person name="Vieira S."/>
            <person name="Bunk B."/>
            <person name="Riedel T."/>
            <person name="Sproer C."/>
            <person name="Overmann J."/>
        </authorList>
    </citation>
    <scope>NUCLEOTIDE SEQUENCE [LARGE SCALE GENOMIC DNA]</scope>
    <source>
        <strain evidence="2">DSM 100886 HEG_-6_39</strain>
    </source>
</reference>
<evidence type="ECO:0000313" key="2">
    <source>
        <dbReference type="Proteomes" id="UP000076079"/>
    </source>
</evidence>
<gene>
    <name evidence="1" type="ORF">LuPra_01719</name>
</gene>
<dbReference type="Proteomes" id="UP000076079">
    <property type="component" value="Chromosome"/>
</dbReference>
<name>A0A143PKA8_LUTPR</name>
<sequence>MVFADIHSGSVEFRTQSRGAIVLGRSAQG</sequence>
<dbReference type="EMBL" id="CP015136">
    <property type="protein sequence ID" value="AMY08518.1"/>
    <property type="molecule type" value="Genomic_DNA"/>
</dbReference>
<accession>A0A143PKA8</accession>
<evidence type="ECO:0000313" key="1">
    <source>
        <dbReference type="EMBL" id="AMY08518.1"/>
    </source>
</evidence>
<dbReference type="AlphaFoldDB" id="A0A143PKA8"/>
<proteinExistence type="predicted"/>
<dbReference type="KEGG" id="abac:LuPra_01719"/>
<organism evidence="1 2">
    <name type="scientific">Luteitalea pratensis</name>
    <dbReference type="NCBI Taxonomy" id="1855912"/>
    <lineage>
        <taxon>Bacteria</taxon>
        <taxon>Pseudomonadati</taxon>
        <taxon>Acidobacteriota</taxon>
        <taxon>Vicinamibacteria</taxon>
        <taxon>Vicinamibacterales</taxon>
        <taxon>Vicinamibacteraceae</taxon>
        <taxon>Luteitalea</taxon>
    </lineage>
</organism>